<protein>
    <submittedName>
        <fullName evidence="1">Uncharacterized protein</fullName>
    </submittedName>
</protein>
<dbReference type="GO" id="GO:0004062">
    <property type="term" value="F:aryl sulfotransferase activity"/>
    <property type="evidence" value="ECO:0007669"/>
    <property type="project" value="InterPro"/>
</dbReference>
<dbReference type="Proteomes" id="UP001363151">
    <property type="component" value="Unassembled WGS sequence"/>
</dbReference>
<comment type="caution">
    <text evidence="1">The sequence shown here is derived from an EMBL/GenBank/DDBJ whole genome shotgun (WGS) entry which is preliminary data.</text>
</comment>
<sequence>MDGRGSYEEVPGGDDAGPCAPRASRRGRLAVVGGLLSAAALASLGLGSSSWLARGQTASSQLSSVSTYKFTYKDFVKEDDIKAYLEMIGVDTDDSEEKLLDYVPREVTIEYDSKKVEGSLGSDAAGGYLLTGLTFTASSGFTSSYVLVFTLEGKIERITSLYGKQLENKGATSLDKHTIYQALGLKLYNTTHALVAFGDSTGKLEGPRMLWAWRSDEWLTLCDGKTNDAHDIQWAFDDAAVWQADGTTLVGEYDVVSGKKLAKFDEKRVSDPNHVQAVAEDKVFYISSRQTDAIVKMDVEGKVEWTLGGEYGDYEIEDSDGTVYKAGKTVWSGQHNAEFFGEDEFCMFDNQEKPDNHYSHSRLLCVKLEKDGSTRRGVVTFSYSMGAYTPHFGDADRLPTGNMLGVHWPDELTDATDYDVRAVEVVRDDGDLAWEMKVKGAKCEAKKCSRDNKGWTSYSIERFYANPILSNVACADAVVTFDVVNNFKQMNVYDGTYMIKTISKDDTVDKTDGTLSFLAHWRTTPVSVDVPSAAAKATVIVTNQWGDDVSTEVDCTK</sequence>
<dbReference type="Pfam" id="PF05935">
    <property type="entry name" value="Arylsulfotrans"/>
    <property type="match status" value="1"/>
</dbReference>
<organism evidence="1 2">
    <name type="scientific">Aureococcus anophagefferens</name>
    <name type="common">Harmful bloom alga</name>
    <dbReference type="NCBI Taxonomy" id="44056"/>
    <lineage>
        <taxon>Eukaryota</taxon>
        <taxon>Sar</taxon>
        <taxon>Stramenopiles</taxon>
        <taxon>Ochrophyta</taxon>
        <taxon>Pelagophyceae</taxon>
        <taxon>Pelagomonadales</taxon>
        <taxon>Pelagomonadaceae</taxon>
        <taxon>Aureococcus</taxon>
    </lineage>
</organism>
<accession>A0ABR1G7H9</accession>
<dbReference type="EMBL" id="JBBJCI010000084">
    <property type="protein sequence ID" value="KAK7248987.1"/>
    <property type="molecule type" value="Genomic_DNA"/>
</dbReference>
<name>A0ABR1G7H9_AURAN</name>
<gene>
    <name evidence="1" type="ORF">SO694_00043252</name>
</gene>
<dbReference type="KEGG" id="aaf:AURANDRAFT_66255"/>
<keyword evidence="2" id="KW-1185">Reference proteome</keyword>
<dbReference type="InterPro" id="IPR010262">
    <property type="entry name" value="Arylsulfotransferase_bact"/>
</dbReference>
<dbReference type="SUPFAM" id="SSF50969">
    <property type="entry name" value="YVTN repeat-like/Quinoprotein amine dehydrogenase"/>
    <property type="match status" value="1"/>
</dbReference>
<reference evidence="1 2" key="1">
    <citation type="submission" date="2024-03" db="EMBL/GenBank/DDBJ databases">
        <title>Aureococcus anophagefferens CCMP1851 and Kratosvirus quantuckense: Draft genome of a second virus-susceptible host strain in the model system.</title>
        <authorList>
            <person name="Chase E."/>
            <person name="Truchon A.R."/>
            <person name="Schepens W."/>
            <person name="Wilhelm S.W."/>
        </authorList>
    </citation>
    <scope>NUCLEOTIDE SEQUENCE [LARGE SCALE GENOMIC DNA]</scope>
    <source>
        <strain evidence="1 2">CCMP1851</strain>
    </source>
</reference>
<dbReference type="InterPro" id="IPR011044">
    <property type="entry name" value="Quino_amine_DH_bsu"/>
</dbReference>
<proteinExistence type="predicted"/>
<evidence type="ECO:0000313" key="1">
    <source>
        <dbReference type="EMBL" id="KAK7248987.1"/>
    </source>
</evidence>
<evidence type="ECO:0000313" key="2">
    <source>
        <dbReference type="Proteomes" id="UP001363151"/>
    </source>
</evidence>